<name>A0A853IJR6_9GAMM</name>
<dbReference type="RefSeq" id="WP_180571320.1">
    <property type="nucleotide sequence ID" value="NZ_JACCKB010000074.1"/>
</dbReference>
<evidence type="ECO:0000313" key="1">
    <source>
        <dbReference type="EMBL" id="NYZ69325.1"/>
    </source>
</evidence>
<evidence type="ECO:0000313" key="2">
    <source>
        <dbReference type="Proteomes" id="UP000569732"/>
    </source>
</evidence>
<gene>
    <name evidence="1" type="ORF">H0A36_25220</name>
</gene>
<dbReference type="AlphaFoldDB" id="A0A853IJR6"/>
<organism evidence="1 2">
    <name type="scientific">Spartinivicinus marinus</name>
    <dbReference type="NCBI Taxonomy" id="2994442"/>
    <lineage>
        <taxon>Bacteria</taxon>
        <taxon>Pseudomonadati</taxon>
        <taxon>Pseudomonadota</taxon>
        <taxon>Gammaproteobacteria</taxon>
        <taxon>Oceanospirillales</taxon>
        <taxon>Zooshikellaceae</taxon>
        <taxon>Spartinivicinus</taxon>
    </lineage>
</organism>
<protein>
    <submittedName>
        <fullName evidence="1">Uncharacterized protein</fullName>
    </submittedName>
</protein>
<sequence length="99" mass="11723">MKVIKVWRAMLYRDGGSYGFCFDSEDGNWYEFFLKNRAFEKNVDCYHSPVIYFEGHNKKNAVKHLSWSEAKKFVAPLNYNNECFKRLVRIVNNAGKITE</sequence>
<comment type="caution">
    <text evidence="1">The sequence shown here is derived from an EMBL/GenBank/DDBJ whole genome shotgun (WGS) entry which is preliminary data.</text>
</comment>
<keyword evidence="2" id="KW-1185">Reference proteome</keyword>
<reference evidence="1 2" key="1">
    <citation type="submission" date="2020-07" db="EMBL/GenBank/DDBJ databases">
        <title>Endozoicomonas sp. nov., isolated from sediment.</title>
        <authorList>
            <person name="Gu T."/>
        </authorList>
    </citation>
    <scope>NUCLEOTIDE SEQUENCE [LARGE SCALE GENOMIC DNA]</scope>
    <source>
        <strain evidence="1 2">SM1973</strain>
    </source>
</reference>
<dbReference type="EMBL" id="JACCKB010000074">
    <property type="protein sequence ID" value="NYZ69325.1"/>
    <property type="molecule type" value="Genomic_DNA"/>
</dbReference>
<proteinExistence type="predicted"/>
<accession>A0A853IJR6</accession>
<dbReference type="Proteomes" id="UP000569732">
    <property type="component" value="Unassembled WGS sequence"/>
</dbReference>